<comment type="similarity">
    <text evidence="3">Belongs to the PIGG/PIGN/PIGO family. PIGG subfamily.</text>
</comment>
<feature type="transmembrane region" description="Helical" evidence="11">
    <location>
        <begin position="678"/>
        <end position="697"/>
    </location>
</feature>
<feature type="transmembrane region" description="Helical" evidence="11">
    <location>
        <begin position="651"/>
        <end position="671"/>
    </location>
</feature>
<keyword evidence="10" id="KW-0325">Glycoprotein</keyword>
<dbReference type="FunFam" id="3.40.720.10:FF:000078">
    <property type="entry name" value="GPI ethanolamine phosphate transferase 2 isoform X4"/>
    <property type="match status" value="1"/>
</dbReference>
<dbReference type="GO" id="GO:0005789">
    <property type="term" value="C:endoplasmic reticulum membrane"/>
    <property type="evidence" value="ECO:0007669"/>
    <property type="project" value="UniProtKB-SubCell"/>
</dbReference>
<evidence type="ECO:0000259" key="12">
    <source>
        <dbReference type="Pfam" id="PF19316"/>
    </source>
</evidence>
<dbReference type="InterPro" id="IPR045687">
    <property type="entry name" value="PIGG/GPI7_C"/>
</dbReference>
<evidence type="ECO:0000256" key="7">
    <source>
        <dbReference type="ARBA" id="ARBA00022824"/>
    </source>
</evidence>
<dbReference type="InterPro" id="IPR002591">
    <property type="entry name" value="Phosphodiest/P_Trfase"/>
</dbReference>
<gene>
    <name evidence="13" type="ORF">E6C27_scaffold18G001400</name>
</gene>
<dbReference type="PANTHER" id="PTHR23072:SF0">
    <property type="entry name" value="GPI ETHANOLAMINE PHOSPHATE TRANSFERASE 2"/>
    <property type="match status" value="1"/>
</dbReference>
<dbReference type="GO" id="GO:0006506">
    <property type="term" value="P:GPI anchor biosynthetic process"/>
    <property type="evidence" value="ECO:0007669"/>
    <property type="project" value="UniProtKB-UniPathway"/>
</dbReference>
<evidence type="ECO:0000256" key="5">
    <source>
        <dbReference type="ARBA" id="ARBA00022679"/>
    </source>
</evidence>
<evidence type="ECO:0000256" key="9">
    <source>
        <dbReference type="ARBA" id="ARBA00023136"/>
    </source>
</evidence>
<sequence length="1269" mass="142764">MSSSLTCIRLTLFTVAAVAFQIIGLSFFVFGFFPVKPALSGDSGSESFHAPTCYSMGNESVRDLPPYDLQSLYQELSGLPPLFDRLILMVIDGLPAEFVLGKDDRPPNKALMEAMPYTQSLLANGIAKGYHAKAAPPTVTMPRLKAIVSGAIGGFLDVAFNFNTQALLDDNLLGQFSKVGWKMVMCGDETWLKLFPGHFMRHDGVSSFFVKDTVEVDKNVSRHLSYELSKNDWNLLILHYLGLDHVGHTGGRNSPLMAPKLMEMDEVVKMIHASAIMNPDDKRTLLVVASDHGMTENGNHGGSSYEETDSLLLFIGSKSHATHFSSIISNDVNQVDIAPTLALLFGVPIPKNNIGVMIPGVIDFLKDTHQLRALQLNSWQLLRLLQKQVPGFPCGSFPCDGFSGDQGYNSNDIMEKFCRLYLRSAFLHDSWISTELSRWAYDDLFWRICVMEQEKLTFYINLSRSDNREEKSEIIAAYYEFLINANQWLSHKATDKPSTVIVFGVMSMFLSFLIFSISIYSIIQESYSGEKQLSNGIFTQHLDEGFSLSVIFILVISMGSSSMVEEEQYIWHYLISTLNLLFLRKTMQFFKKESTCFFNLFNGHGKVCISSIFTLLITGRILRGWHQGGVNWAHLPDISKWLEQSGTDLQLIQLIAVILTTILILFSLSLLGRGMKIVLVVGFNFLMSGLLVFYHILRYQHNASLPSSNAATSLAQIIYATLGVSTVGTVLAVPWIMPIQISKACCRDHNHNSAVSYPLKIGSRSQYPELIYSLHIIGWVYIGSWCLLQLLLQQPVNSVVTLLILMQIFASFLFFSQGMLQQKQWVEVAVLYYIGMAGHFALGNSNSLATVDVAGAFIGISNYSALLSGILMFIITYASPTLLLLKDSWPSLSGSTDYQFDLVDRIHNSSDLNEEPSLCLECFLSKVFIRMCHDCVCLDGSLCRGNDSNLCIYGVGAAQKVLEAPLVTRDKSPSILSDSLDLYRSSHQHLWNDQTLSADLLLENRLLDFAFHPPYSAIRLCKTVTRLNPTPIETKMKRGRRARRQRKEVPDNVKSRVESFWTLCPYCYYLFEYEIAYLDCCLRCQNCEKAFHAVAIKGPLPEATEVDGKEQYNLSLALFKICYSHESIAVMDDKNKEIDVDSEIAVTCKTEDLMDVDIGSNNIQRRRVIANHEDTSEYLNIKEFCEKLQEKLFTMDEDDRAKQEIKQSRTAGELSDVEMVETGEENRSEIENRHTLLMADHSENGIVGEFSELKFYLDDDDIFIDLADL</sequence>
<feature type="transmembrane region" description="Helical" evidence="11">
    <location>
        <begin position="770"/>
        <end position="792"/>
    </location>
</feature>
<dbReference type="InterPro" id="IPR037674">
    <property type="entry name" value="PIG-G_N"/>
</dbReference>
<dbReference type="InterPro" id="IPR017850">
    <property type="entry name" value="Alkaline_phosphatase_core_sf"/>
</dbReference>
<dbReference type="AlphaFoldDB" id="A0A5A7T455"/>
<dbReference type="Pfam" id="PF19316">
    <property type="entry name" value="PIGO_PIGG"/>
    <property type="match status" value="1"/>
</dbReference>
<evidence type="ECO:0000256" key="1">
    <source>
        <dbReference type="ARBA" id="ARBA00004477"/>
    </source>
</evidence>
<dbReference type="STRING" id="1194695.A0A5A7T455"/>
<keyword evidence="7" id="KW-0256">Endoplasmic reticulum</keyword>
<evidence type="ECO:0000256" key="8">
    <source>
        <dbReference type="ARBA" id="ARBA00022989"/>
    </source>
</evidence>
<keyword evidence="6 11" id="KW-0812">Transmembrane</keyword>
<evidence type="ECO:0000313" key="13">
    <source>
        <dbReference type="EMBL" id="KAA0036341.1"/>
    </source>
</evidence>
<feature type="transmembrane region" description="Helical" evidence="11">
    <location>
        <begin position="544"/>
        <end position="564"/>
    </location>
</feature>
<feature type="transmembrane region" description="Helical" evidence="11">
    <location>
        <begin position="570"/>
        <end position="587"/>
    </location>
</feature>
<feature type="transmembrane region" description="Helical" evidence="11">
    <location>
        <begin position="607"/>
        <end position="626"/>
    </location>
</feature>
<dbReference type="Gene3D" id="3.40.720.10">
    <property type="entry name" value="Alkaline Phosphatase, subunit A"/>
    <property type="match status" value="1"/>
</dbReference>
<comment type="pathway">
    <text evidence="2">Glycolipid biosynthesis; glycosylphosphatidylinositol-anchor biosynthesis.</text>
</comment>
<dbReference type="EMBL" id="SSTE01019703">
    <property type="protein sequence ID" value="KAA0036341.1"/>
    <property type="molecule type" value="Genomic_DNA"/>
</dbReference>
<organism evidence="13 14">
    <name type="scientific">Cucumis melo var. makuwa</name>
    <name type="common">Oriental melon</name>
    <dbReference type="NCBI Taxonomy" id="1194695"/>
    <lineage>
        <taxon>Eukaryota</taxon>
        <taxon>Viridiplantae</taxon>
        <taxon>Streptophyta</taxon>
        <taxon>Embryophyta</taxon>
        <taxon>Tracheophyta</taxon>
        <taxon>Spermatophyta</taxon>
        <taxon>Magnoliopsida</taxon>
        <taxon>eudicotyledons</taxon>
        <taxon>Gunneridae</taxon>
        <taxon>Pentapetalae</taxon>
        <taxon>rosids</taxon>
        <taxon>fabids</taxon>
        <taxon>Cucurbitales</taxon>
        <taxon>Cucurbitaceae</taxon>
        <taxon>Benincaseae</taxon>
        <taxon>Cucumis</taxon>
    </lineage>
</organism>
<evidence type="ECO:0000256" key="4">
    <source>
        <dbReference type="ARBA" id="ARBA00022502"/>
    </source>
</evidence>
<keyword evidence="4" id="KW-0337">GPI-anchor biosynthesis</keyword>
<comment type="caution">
    <text evidence="13">The sequence shown here is derived from an EMBL/GenBank/DDBJ whole genome shotgun (WGS) entry which is preliminary data.</text>
</comment>
<comment type="subcellular location">
    <subcellularLocation>
        <location evidence="1">Endoplasmic reticulum membrane</location>
        <topology evidence="1">Multi-pass membrane protein</topology>
    </subcellularLocation>
</comment>
<feature type="domain" description="GPI ethanolamine phosphate transferase 2 C-terminal" evidence="12">
    <location>
        <begin position="548"/>
        <end position="880"/>
    </location>
</feature>
<evidence type="ECO:0000313" key="14">
    <source>
        <dbReference type="Proteomes" id="UP000321393"/>
    </source>
</evidence>
<dbReference type="Pfam" id="PF01663">
    <property type="entry name" value="Phosphodiest"/>
    <property type="match status" value="1"/>
</dbReference>
<feature type="transmembrane region" description="Helical" evidence="11">
    <location>
        <begin position="12"/>
        <end position="33"/>
    </location>
</feature>
<evidence type="ECO:0000256" key="11">
    <source>
        <dbReference type="SAM" id="Phobius"/>
    </source>
</evidence>
<dbReference type="CDD" id="cd16024">
    <property type="entry name" value="GPI_EPT_2"/>
    <property type="match status" value="1"/>
</dbReference>
<accession>A0A5A7T455</accession>
<proteinExistence type="inferred from homology"/>
<evidence type="ECO:0000256" key="6">
    <source>
        <dbReference type="ARBA" id="ARBA00022692"/>
    </source>
</evidence>
<feature type="transmembrane region" description="Helical" evidence="11">
    <location>
        <begin position="500"/>
        <end position="523"/>
    </location>
</feature>
<reference evidence="13 14" key="1">
    <citation type="submission" date="2019-08" db="EMBL/GenBank/DDBJ databases">
        <title>Draft genome sequences of two oriental melons (Cucumis melo L. var makuwa).</title>
        <authorList>
            <person name="Kwon S.-Y."/>
        </authorList>
    </citation>
    <scope>NUCLEOTIDE SEQUENCE [LARGE SCALE GENOMIC DNA]</scope>
    <source>
        <strain evidence="14">cv. SW 3</strain>
        <tissue evidence="13">Leaf</tissue>
    </source>
</reference>
<keyword evidence="5 13" id="KW-0808">Transferase</keyword>
<dbReference type="UniPathway" id="UPA00196"/>
<dbReference type="Proteomes" id="UP000321393">
    <property type="component" value="Unassembled WGS sequence"/>
</dbReference>
<evidence type="ECO:0000256" key="3">
    <source>
        <dbReference type="ARBA" id="ARBA00005315"/>
    </source>
</evidence>
<feature type="transmembrane region" description="Helical" evidence="11">
    <location>
        <begin position="717"/>
        <end position="737"/>
    </location>
</feature>
<evidence type="ECO:0000256" key="2">
    <source>
        <dbReference type="ARBA" id="ARBA00004687"/>
    </source>
</evidence>
<keyword evidence="8 11" id="KW-1133">Transmembrane helix</keyword>
<dbReference type="GO" id="GO:0051267">
    <property type="term" value="F:CP2 mannose-ethanolamine phosphotransferase activity"/>
    <property type="evidence" value="ECO:0007669"/>
    <property type="project" value="TreeGrafter"/>
</dbReference>
<dbReference type="OrthoDB" id="272139at2759"/>
<name>A0A5A7T455_CUCMM</name>
<dbReference type="SUPFAM" id="SSF53649">
    <property type="entry name" value="Alkaline phosphatase-like"/>
    <property type="match status" value="1"/>
</dbReference>
<feature type="transmembrane region" description="Helical" evidence="11">
    <location>
        <begin position="863"/>
        <end position="885"/>
    </location>
</feature>
<dbReference type="InterPro" id="IPR039527">
    <property type="entry name" value="PIGG/GPI7"/>
</dbReference>
<dbReference type="PANTHER" id="PTHR23072">
    <property type="entry name" value="PHOSPHATIDYLINOSITOL GLYCAN-RELATED"/>
    <property type="match status" value="1"/>
</dbReference>
<feature type="transmembrane region" description="Helical" evidence="11">
    <location>
        <begin position="798"/>
        <end position="816"/>
    </location>
</feature>
<protein>
    <submittedName>
        <fullName evidence="13">GPI ethanolamine phosphate transferase 2 isoform X1</fullName>
    </submittedName>
</protein>
<keyword evidence="9 11" id="KW-0472">Membrane</keyword>
<evidence type="ECO:0000256" key="10">
    <source>
        <dbReference type="ARBA" id="ARBA00023180"/>
    </source>
</evidence>